<evidence type="ECO:0000313" key="3">
    <source>
        <dbReference type="Proteomes" id="UP000002171"/>
    </source>
</evidence>
<protein>
    <recommendedName>
        <fullName evidence="1">Uracil-DNA glycosylase-like domain-containing protein</fullName>
    </recommendedName>
</protein>
<dbReference type="InterPro" id="IPR005122">
    <property type="entry name" value="Uracil-DNA_glycosylase-like"/>
</dbReference>
<feature type="domain" description="Uracil-DNA glycosylase-like" evidence="1">
    <location>
        <begin position="45"/>
        <end position="189"/>
    </location>
</feature>
<dbReference type="SUPFAM" id="SSF52141">
    <property type="entry name" value="Uracil-DNA glycosylase-like"/>
    <property type="match status" value="1"/>
</dbReference>
<dbReference type="Pfam" id="PF03167">
    <property type="entry name" value="UDG"/>
    <property type="match status" value="1"/>
</dbReference>
<proteinExistence type="predicted"/>
<dbReference type="RefSeq" id="WP_007019829.1">
    <property type="nucleotide sequence ID" value="NZ_CH724125.1"/>
</dbReference>
<dbReference type="AlphaFoldDB" id="A0A7U8C627"/>
<evidence type="ECO:0000313" key="2">
    <source>
        <dbReference type="EMBL" id="EAR62192.1"/>
    </source>
</evidence>
<dbReference type="Gene3D" id="3.40.470.10">
    <property type="entry name" value="Uracil-DNA glycosylase-like domain"/>
    <property type="match status" value="1"/>
</dbReference>
<gene>
    <name evidence="2" type="ORF">MED92_10814</name>
</gene>
<dbReference type="CDD" id="cd10035">
    <property type="entry name" value="UDG_like"/>
    <property type="match status" value="1"/>
</dbReference>
<name>A0A7U8C627_NEPCE</name>
<reference evidence="2 3" key="1">
    <citation type="submission" date="2006-02" db="EMBL/GenBank/DDBJ databases">
        <authorList>
            <person name="Pinhassi J."/>
            <person name="Pedros-Alio C."/>
            <person name="Ferriera S."/>
            <person name="Johnson J."/>
            <person name="Kravitz S."/>
            <person name="Halpern A."/>
            <person name="Remington K."/>
            <person name="Beeson K."/>
            <person name="Tran B."/>
            <person name="Rogers Y.-H."/>
            <person name="Friedman R."/>
            <person name="Venter J.C."/>
        </authorList>
    </citation>
    <scope>NUCLEOTIDE SEQUENCE [LARGE SCALE GENOMIC DNA]</scope>
    <source>
        <strain evidence="2 3">MED92</strain>
    </source>
</reference>
<dbReference type="InterPro" id="IPR036895">
    <property type="entry name" value="Uracil-DNA_glycosylase-like_sf"/>
</dbReference>
<sequence>MDNLQPFLKALSKRRNSLTVFNPYRDEVLLRNLEIYIEAVLAQQGPKILLVGEAYGFRGGRLTGIPFSSGKLYDEVEHPFLISLKQNIVRSSDDLVSENTASIVWKYLQKHDFVPMFWNSFPFHPHPSRIQRKNRAPNVAEIKEGLAFLNMLCDMYQPDIIAGLGRKGTDSLQRAFPNREIRYIRHPSYGGKRDFVKGMDNLYEAVN</sequence>
<evidence type="ECO:0000259" key="1">
    <source>
        <dbReference type="Pfam" id="PF03167"/>
    </source>
</evidence>
<comment type="caution">
    <text evidence="2">The sequence shown here is derived from an EMBL/GenBank/DDBJ whole genome shotgun (WGS) entry which is preliminary data.</text>
</comment>
<dbReference type="EMBL" id="AAOW01000004">
    <property type="protein sequence ID" value="EAR62192.1"/>
    <property type="molecule type" value="Genomic_DNA"/>
</dbReference>
<accession>A0A7U8C627</accession>
<keyword evidence="3" id="KW-1185">Reference proteome</keyword>
<dbReference type="Proteomes" id="UP000002171">
    <property type="component" value="Unassembled WGS sequence"/>
</dbReference>
<organism evidence="2 3">
    <name type="scientific">Neptuniibacter caesariensis</name>
    <dbReference type="NCBI Taxonomy" id="207954"/>
    <lineage>
        <taxon>Bacteria</taxon>
        <taxon>Pseudomonadati</taxon>
        <taxon>Pseudomonadota</taxon>
        <taxon>Gammaproteobacteria</taxon>
        <taxon>Oceanospirillales</taxon>
        <taxon>Oceanospirillaceae</taxon>
        <taxon>Neptuniibacter</taxon>
    </lineage>
</organism>
<dbReference type="OrthoDB" id="4977218at2"/>